<dbReference type="InterPro" id="IPR023577">
    <property type="entry name" value="CYTH_domain"/>
</dbReference>
<evidence type="ECO:0000259" key="1">
    <source>
        <dbReference type="PROSITE" id="PS51707"/>
    </source>
</evidence>
<organism evidence="3 4">
    <name type="scientific">Shewanella yunxiaonensis</name>
    <dbReference type="NCBI Taxonomy" id="2829809"/>
    <lineage>
        <taxon>Bacteria</taxon>
        <taxon>Pseudomonadati</taxon>
        <taxon>Pseudomonadota</taxon>
        <taxon>Gammaproteobacteria</taxon>
        <taxon>Alteromonadales</taxon>
        <taxon>Shewanellaceae</taxon>
        <taxon>Shewanella</taxon>
    </lineage>
</organism>
<dbReference type="CDD" id="cd07756">
    <property type="entry name" value="CYTH-like_Pase_CHAD"/>
    <property type="match status" value="1"/>
</dbReference>
<dbReference type="Gene3D" id="2.40.320.10">
    <property type="entry name" value="Hypothetical Protein Pfu-838710-001"/>
    <property type="match status" value="1"/>
</dbReference>
<dbReference type="PANTHER" id="PTHR39569:SF1">
    <property type="entry name" value="INORGANIC TRIPHOSPHATASE"/>
    <property type="match status" value="1"/>
</dbReference>
<dbReference type="InterPro" id="IPR007899">
    <property type="entry name" value="CHAD_dom"/>
</dbReference>
<name>A0ABX7YVX2_9GAMM</name>
<keyword evidence="4" id="KW-1185">Reference proteome</keyword>
<evidence type="ECO:0000313" key="3">
    <source>
        <dbReference type="EMBL" id="QUN06481.1"/>
    </source>
</evidence>
<dbReference type="Proteomes" id="UP000679575">
    <property type="component" value="Chromosome"/>
</dbReference>
<feature type="domain" description="CYTH" evidence="1">
    <location>
        <begin position="7"/>
        <end position="208"/>
    </location>
</feature>
<sequence length="493" mass="55476">MEHDSNHTEIELKLFILPQYKALLTHYLDQLPGSDAKGCRQLSNSYFDTPRLALRQLDMGLRVRGCDGKYEQTIKTAGRVIGGLHSRPEYNVDISGTHPELALFPADIWPATQDISVLQQQLRCLFSTDFQRCRWMIAEGQSLIEVALDQGTIAANGDSEPLCEVEFELISGVMADLLPLAQKVAQQVPVRLGKASKAQRGYRLANQRSPLALEALQFIQLPAGGDINASLITVLETALERWQLLEDMIQQSLTDTIQQPALWQRLRACIRLLRLTLTQFGLHSEITLKDFQWLEQQLAFIDEGRYLACLCSDRAQLNELPQLATIKAAAQQTLQRMDFEQQLQSLWQDNRYGELQLALVRLLIELQGSEVLLDVGDNLQQLSDRLQETSWQQLLSAMPEALSTAAYLALANTLDEAILVGLAFGSLYPEKARDQFRAPWQDLSDGIVILGAYHCAEQLVPDAAEALAVKQQSLRFAMEHSRLAALQKIPYWR</sequence>
<evidence type="ECO:0000259" key="2">
    <source>
        <dbReference type="PROSITE" id="PS51708"/>
    </source>
</evidence>
<protein>
    <submittedName>
        <fullName evidence="3">CYTH and CHAD domain-containing protein</fullName>
    </submittedName>
</protein>
<dbReference type="RefSeq" id="WP_212595495.1">
    <property type="nucleotide sequence ID" value="NZ_CP073587.1"/>
</dbReference>
<gene>
    <name evidence="3" type="ORF">KDN34_03200</name>
</gene>
<dbReference type="SMART" id="SM01118">
    <property type="entry name" value="CYTH"/>
    <property type="match status" value="1"/>
</dbReference>
<dbReference type="PANTHER" id="PTHR39569">
    <property type="entry name" value="INORGANIC TRIPHOSPHATASE"/>
    <property type="match status" value="1"/>
</dbReference>
<dbReference type="PROSITE" id="PS51707">
    <property type="entry name" value="CYTH"/>
    <property type="match status" value="1"/>
</dbReference>
<dbReference type="EMBL" id="CP073587">
    <property type="protein sequence ID" value="QUN06481.1"/>
    <property type="molecule type" value="Genomic_DNA"/>
</dbReference>
<reference evidence="3 4" key="1">
    <citation type="submission" date="2021-04" db="EMBL/GenBank/DDBJ databases">
        <title>Novel species identification of genus Shewanella.</title>
        <authorList>
            <person name="Liu G."/>
        </authorList>
    </citation>
    <scope>NUCLEOTIDE SEQUENCE [LARGE SCALE GENOMIC DNA]</scope>
    <source>
        <strain evidence="3 4">FJAT-54481</strain>
    </source>
</reference>
<dbReference type="InterPro" id="IPR033469">
    <property type="entry name" value="CYTH-like_dom_sf"/>
</dbReference>
<dbReference type="SUPFAM" id="SSF55154">
    <property type="entry name" value="CYTH-like phosphatases"/>
    <property type="match status" value="1"/>
</dbReference>
<evidence type="ECO:0000313" key="4">
    <source>
        <dbReference type="Proteomes" id="UP000679575"/>
    </source>
</evidence>
<feature type="domain" description="CHAD" evidence="2">
    <location>
        <begin position="224"/>
        <end position="483"/>
    </location>
</feature>
<accession>A0ABX7YVX2</accession>
<dbReference type="Pfam" id="PF01928">
    <property type="entry name" value="CYTH"/>
    <property type="match status" value="1"/>
</dbReference>
<proteinExistence type="predicted"/>
<dbReference type="InterPro" id="IPR039013">
    <property type="entry name" value="YgiF"/>
</dbReference>
<dbReference type="PROSITE" id="PS51708">
    <property type="entry name" value="CHAD"/>
    <property type="match status" value="1"/>
</dbReference>